<gene>
    <name evidence="2" type="ORF">G2W53_031277</name>
</gene>
<feature type="transmembrane region" description="Helical" evidence="1">
    <location>
        <begin position="24"/>
        <end position="45"/>
    </location>
</feature>
<name>A0A834WDS8_9FABA</name>
<evidence type="ECO:0000313" key="3">
    <source>
        <dbReference type="Proteomes" id="UP000634136"/>
    </source>
</evidence>
<evidence type="ECO:0000313" key="2">
    <source>
        <dbReference type="EMBL" id="KAF7817308.1"/>
    </source>
</evidence>
<protein>
    <submittedName>
        <fullName evidence="2">Putative transmembrane protein</fullName>
    </submittedName>
</protein>
<comment type="caution">
    <text evidence="2">The sequence shown here is derived from an EMBL/GenBank/DDBJ whole genome shotgun (WGS) entry which is preliminary data.</text>
</comment>
<evidence type="ECO:0000256" key="1">
    <source>
        <dbReference type="SAM" id="Phobius"/>
    </source>
</evidence>
<dbReference type="AlphaFoldDB" id="A0A834WDS8"/>
<keyword evidence="1" id="KW-1133">Transmembrane helix</keyword>
<keyword evidence="3" id="KW-1185">Reference proteome</keyword>
<organism evidence="2 3">
    <name type="scientific">Senna tora</name>
    <dbReference type="NCBI Taxonomy" id="362788"/>
    <lineage>
        <taxon>Eukaryota</taxon>
        <taxon>Viridiplantae</taxon>
        <taxon>Streptophyta</taxon>
        <taxon>Embryophyta</taxon>
        <taxon>Tracheophyta</taxon>
        <taxon>Spermatophyta</taxon>
        <taxon>Magnoliopsida</taxon>
        <taxon>eudicotyledons</taxon>
        <taxon>Gunneridae</taxon>
        <taxon>Pentapetalae</taxon>
        <taxon>rosids</taxon>
        <taxon>fabids</taxon>
        <taxon>Fabales</taxon>
        <taxon>Fabaceae</taxon>
        <taxon>Caesalpinioideae</taxon>
        <taxon>Cassia clade</taxon>
        <taxon>Senna</taxon>
    </lineage>
</organism>
<accession>A0A834WDS8</accession>
<dbReference type="EMBL" id="JAAIUW010000009">
    <property type="protein sequence ID" value="KAF7817308.1"/>
    <property type="molecule type" value="Genomic_DNA"/>
</dbReference>
<sequence length="75" mass="8055">MEASKRPPGQHPGGVLHQRKALPYSYTTITLTGLLLTAAMGYLVLYVNKKPQATATDVAKVTLGAANPQDTRPHK</sequence>
<dbReference type="Proteomes" id="UP000634136">
    <property type="component" value="Unassembled WGS sequence"/>
</dbReference>
<keyword evidence="1" id="KW-0472">Membrane</keyword>
<keyword evidence="1 2" id="KW-0812">Transmembrane</keyword>
<proteinExistence type="predicted"/>
<reference evidence="2" key="1">
    <citation type="submission" date="2020-09" db="EMBL/GenBank/DDBJ databases">
        <title>Genome-Enabled Discovery of Anthraquinone Biosynthesis in Senna tora.</title>
        <authorList>
            <person name="Kang S.-H."/>
            <person name="Pandey R.P."/>
            <person name="Lee C.-M."/>
            <person name="Sim J.-S."/>
            <person name="Jeong J.-T."/>
            <person name="Choi B.-S."/>
            <person name="Jung M."/>
            <person name="Ginzburg D."/>
            <person name="Zhao K."/>
            <person name="Won S.Y."/>
            <person name="Oh T.-J."/>
            <person name="Yu Y."/>
            <person name="Kim N.-H."/>
            <person name="Lee O.R."/>
            <person name="Lee T.-H."/>
            <person name="Bashyal P."/>
            <person name="Kim T.-S."/>
            <person name="Lee W.-H."/>
            <person name="Kawkins C."/>
            <person name="Kim C.-K."/>
            <person name="Kim J.S."/>
            <person name="Ahn B.O."/>
            <person name="Rhee S.Y."/>
            <person name="Sohng J.K."/>
        </authorList>
    </citation>
    <scope>NUCLEOTIDE SEQUENCE</scope>
    <source>
        <tissue evidence="2">Leaf</tissue>
    </source>
</reference>
<dbReference type="OrthoDB" id="1892673at2759"/>